<name>A0ABT1ZNB9_9BURK</name>
<keyword evidence="2" id="KW-1185">Reference proteome</keyword>
<dbReference type="Proteomes" id="UP001204151">
    <property type="component" value="Unassembled WGS sequence"/>
</dbReference>
<sequence length="202" mass="22801">MKKASIMLASAILCPMLGRSQTVYDGYEKYYATQNHIFTSTSRIQVSGTLNTIILWHEKRVDLARAKGFPGEFTENDDLGSDAKAYEDFPFACVEGQSASSSGTAVRHMSVYLMQMRQNRQVITYKLPSLFASCLGVRLDAFKRPLFDDADYIYPSGSDIPTGVRLEEYMIDKDKFVPTGHSVALDFVEPDNVWKFRVHTVQ</sequence>
<evidence type="ECO:0008006" key="3">
    <source>
        <dbReference type="Google" id="ProtNLM"/>
    </source>
</evidence>
<protein>
    <recommendedName>
        <fullName evidence="3">DUF5028 domain-containing protein</fullName>
    </recommendedName>
</protein>
<reference evidence="1 2" key="1">
    <citation type="submission" date="2022-08" db="EMBL/GenBank/DDBJ databases">
        <title>Reclassification of Massilia species as members of the genera Telluria, Duganella, Pseudoduganella, Mokoshia gen. nov. and Zemynaea gen. nov. using orthogonal and non-orthogonal genome-based approaches.</title>
        <authorList>
            <person name="Bowman J.P."/>
        </authorList>
    </citation>
    <scope>NUCLEOTIDE SEQUENCE [LARGE SCALE GENOMIC DNA]</scope>
    <source>
        <strain evidence="1 2">JCM 31316</strain>
    </source>
</reference>
<dbReference type="RefSeq" id="WP_258816010.1">
    <property type="nucleotide sequence ID" value="NZ_JANUGW010000004.1"/>
</dbReference>
<organism evidence="1 2">
    <name type="scientific">Massilia pinisoli</name>
    <dbReference type="NCBI Taxonomy" id="1772194"/>
    <lineage>
        <taxon>Bacteria</taxon>
        <taxon>Pseudomonadati</taxon>
        <taxon>Pseudomonadota</taxon>
        <taxon>Betaproteobacteria</taxon>
        <taxon>Burkholderiales</taxon>
        <taxon>Oxalobacteraceae</taxon>
        <taxon>Telluria group</taxon>
        <taxon>Massilia</taxon>
    </lineage>
</organism>
<dbReference type="EMBL" id="JANUGW010000004">
    <property type="protein sequence ID" value="MCS0581408.1"/>
    <property type="molecule type" value="Genomic_DNA"/>
</dbReference>
<gene>
    <name evidence="1" type="ORF">NX784_07375</name>
</gene>
<comment type="caution">
    <text evidence="1">The sequence shown here is derived from an EMBL/GenBank/DDBJ whole genome shotgun (WGS) entry which is preliminary data.</text>
</comment>
<proteinExistence type="predicted"/>
<accession>A0ABT1ZNB9</accession>
<evidence type="ECO:0000313" key="2">
    <source>
        <dbReference type="Proteomes" id="UP001204151"/>
    </source>
</evidence>
<evidence type="ECO:0000313" key="1">
    <source>
        <dbReference type="EMBL" id="MCS0581408.1"/>
    </source>
</evidence>